<protein>
    <recommendedName>
        <fullName evidence="1">STAS domain-containing protein</fullName>
    </recommendedName>
</protein>
<accession>A0A517YTY7</accession>
<dbReference type="EMBL" id="CP036425">
    <property type="protein sequence ID" value="QDU33693.1"/>
    <property type="molecule type" value="Genomic_DNA"/>
</dbReference>
<gene>
    <name evidence="2" type="ORF">KS4_17490</name>
</gene>
<dbReference type="InterPro" id="IPR036513">
    <property type="entry name" value="STAS_dom_sf"/>
</dbReference>
<evidence type="ECO:0000313" key="3">
    <source>
        <dbReference type="Proteomes" id="UP000317369"/>
    </source>
</evidence>
<organism evidence="2 3">
    <name type="scientific">Poriferisphaera corsica</name>
    <dbReference type="NCBI Taxonomy" id="2528020"/>
    <lineage>
        <taxon>Bacteria</taxon>
        <taxon>Pseudomonadati</taxon>
        <taxon>Planctomycetota</taxon>
        <taxon>Phycisphaerae</taxon>
        <taxon>Phycisphaerales</taxon>
        <taxon>Phycisphaeraceae</taxon>
        <taxon>Poriferisphaera</taxon>
    </lineage>
</organism>
<dbReference type="RefSeq" id="WP_145076932.1">
    <property type="nucleotide sequence ID" value="NZ_CP036425.1"/>
</dbReference>
<dbReference type="Pfam" id="PF01740">
    <property type="entry name" value="STAS"/>
    <property type="match status" value="1"/>
</dbReference>
<dbReference type="PROSITE" id="PS50801">
    <property type="entry name" value="STAS"/>
    <property type="match status" value="1"/>
</dbReference>
<sequence length="113" mass="12828">MPIQHWSDTIWILALEDDPDFTEEVQSLQVELTRLIKLPNLIIDLSELTTINSSNLSLLLRLRKQLIDADAKLRVVSPIDAIWAVMISTSLDKVFNFTENSALALAELQLLEQ</sequence>
<dbReference type="SUPFAM" id="SSF52091">
    <property type="entry name" value="SpoIIaa-like"/>
    <property type="match status" value="1"/>
</dbReference>
<dbReference type="OrthoDB" id="287687at2"/>
<dbReference type="Proteomes" id="UP000317369">
    <property type="component" value="Chromosome"/>
</dbReference>
<dbReference type="Gene3D" id="3.30.750.24">
    <property type="entry name" value="STAS domain"/>
    <property type="match status" value="1"/>
</dbReference>
<evidence type="ECO:0000313" key="2">
    <source>
        <dbReference type="EMBL" id="QDU33693.1"/>
    </source>
</evidence>
<dbReference type="AlphaFoldDB" id="A0A517YTY7"/>
<evidence type="ECO:0000259" key="1">
    <source>
        <dbReference type="PROSITE" id="PS50801"/>
    </source>
</evidence>
<proteinExistence type="predicted"/>
<feature type="domain" description="STAS" evidence="1">
    <location>
        <begin position="25"/>
        <end position="108"/>
    </location>
</feature>
<reference evidence="2 3" key="1">
    <citation type="submission" date="2019-02" db="EMBL/GenBank/DDBJ databases">
        <title>Deep-cultivation of Planctomycetes and their phenomic and genomic characterization uncovers novel biology.</title>
        <authorList>
            <person name="Wiegand S."/>
            <person name="Jogler M."/>
            <person name="Boedeker C."/>
            <person name="Pinto D."/>
            <person name="Vollmers J."/>
            <person name="Rivas-Marin E."/>
            <person name="Kohn T."/>
            <person name="Peeters S.H."/>
            <person name="Heuer A."/>
            <person name="Rast P."/>
            <person name="Oberbeckmann S."/>
            <person name="Bunk B."/>
            <person name="Jeske O."/>
            <person name="Meyerdierks A."/>
            <person name="Storesund J.E."/>
            <person name="Kallscheuer N."/>
            <person name="Luecker S."/>
            <person name="Lage O.M."/>
            <person name="Pohl T."/>
            <person name="Merkel B.J."/>
            <person name="Hornburger P."/>
            <person name="Mueller R.-W."/>
            <person name="Bruemmer F."/>
            <person name="Labrenz M."/>
            <person name="Spormann A.M."/>
            <person name="Op den Camp H."/>
            <person name="Overmann J."/>
            <person name="Amann R."/>
            <person name="Jetten M.S.M."/>
            <person name="Mascher T."/>
            <person name="Medema M.H."/>
            <person name="Devos D.P."/>
            <person name="Kaster A.-K."/>
            <person name="Ovreas L."/>
            <person name="Rohde M."/>
            <person name="Galperin M.Y."/>
            <person name="Jogler C."/>
        </authorList>
    </citation>
    <scope>NUCLEOTIDE SEQUENCE [LARGE SCALE GENOMIC DNA]</scope>
    <source>
        <strain evidence="2 3">KS4</strain>
    </source>
</reference>
<dbReference type="KEGG" id="pcor:KS4_17490"/>
<name>A0A517YTY7_9BACT</name>
<dbReference type="InterPro" id="IPR002645">
    <property type="entry name" value="STAS_dom"/>
</dbReference>
<keyword evidence="3" id="KW-1185">Reference proteome</keyword>